<sequence>AKPGLHCTNCLKPGHLIQNCFRPGGGKPGEYPTWWKGKRVGITPAPPPVAAVAHNAAFVAAASSIVADDTAGEWLDVSGGSDQFDFLALMATGGTELPTVGIPAENLTTSFHARREKPYFIDSGASEHFIVDRADFVTYEPLQNMTGQAAEAGSRFRILGKGTVYKKVEMNGKATILELTAYHAPDFAANLISVSRLTSKGCTVVF</sequence>
<evidence type="ECO:0000259" key="1">
    <source>
        <dbReference type="Pfam" id="PF22936"/>
    </source>
</evidence>
<protein>
    <recommendedName>
        <fullName evidence="1">Retrovirus-related Pol polyprotein from transposon TNT 1-94-like beta-barrel domain-containing protein</fullName>
    </recommendedName>
</protein>
<feature type="non-terminal residue" evidence="2">
    <location>
        <position position="1"/>
    </location>
</feature>
<reference evidence="2" key="1">
    <citation type="submission" date="2023-03" db="EMBL/GenBank/DDBJ databases">
        <title>Massive genome expansion in bonnet fungi (Mycena s.s.) driven by repeated elements and novel gene families across ecological guilds.</title>
        <authorList>
            <consortium name="Lawrence Berkeley National Laboratory"/>
            <person name="Harder C.B."/>
            <person name="Miyauchi S."/>
            <person name="Viragh M."/>
            <person name="Kuo A."/>
            <person name="Thoen E."/>
            <person name="Andreopoulos B."/>
            <person name="Lu D."/>
            <person name="Skrede I."/>
            <person name="Drula E."/>
            <person name="Henrissat B."/>
            <person name="Morin E."/>
            <person name="Kohler A."/>
            <person name="Barry K."/>
            <person name="LaButti K."/>
            <person name="Morin E."/>
            <person name="Salamov A."/>
            <person name="Lipzen A."/>
            <person name="Mereny Z."/>
            <person name="Hegedus B."/>
            <person name="Baldrian P."/>
            <person name="Stursova M."/>
            <person name="Weitz H."/>
            <person name="Taylor A."/>
            <person name="Grigoriev I.V."/>
            <person name="Nagy L.G."/>
            <person name="Martin F."/>
            <person name="Kauserud H."/>
        </authorList>
    </citation>
    <scope>NUCLEOTIDE SEQUENCE</scope>
    <source>
        <strain evidence="2">9144</strain>
    </source>
</reference>
<dbReference type="InterPro" id="IPR054722">
    <property type="entry name" value="PolX-like_BBD"/>
</dbReference>
<feature type="domain" description="Retrovirus-related Pol polyprotein from transposon TNT 1-94-like beta-barrel" evidence="1">
    <location>
        <begin position="119"/>
        <end position="202"/>
    </location>
</feature>
<name>A0AAD6V989_9AGAR</name>
<dbReference type="EMBL" id="JARJCW010000040">
    <property type="protein sequence ID" value="KAJ7206381.1"/>
    <property type="molecule type" value="Genomic_DNA"/>
</dbReference>
<keyword evidence="3" id="KW-1185">Reference proteome</keyword>
<dbReference type="AlphaFoldDB" id="A0AAD6V989"/>
<organism evidence="2 3">
    <name type="scientific">Mycena pura</name>
    <dbReference type="NCBI Taxonomy" id="153505"/>
    <lineage>
        <taxon>Eukaryota</taxon>
        <taxon>Fungi</taxon>
        <taxon>Dikarya</taxon>
        <taxon>Basidiomycota</taxon>
        <taxon>Agaricomycotina</taxon>
        <taxon>Agaricomycetes</taxon>
        <taxon>Agaricomycetidae</taxon>
        <taxon>Agaricales</taxon>
        <taxon>Marasmiineae</taxon>
        <taxon>Mycenaceae</taxon>
        <taxon>Mycena</taxon>
    </lineage>
</organism>
<dbReference type="Proteomes" id="UP001219525">
    <property type="component" value="Unassembled WGS sequence"/>
</dbReference>
<proteinExistence type="predicted"/>
<gene>
    <name evidence="2" type="ORF">GGX14DRAFT_330674</name>
</gene>
<comment type="caution">
    <text evidence="2">The sequence shown here is derived from an EMBL/GenBank/DDBJ whole genome shotgun (WGS) entry which is preliminary data.</text>
</comment>
<dbReference type="Pfam" id="PF22936">
    <property type="entry name" value="Pol_BBD"/>
    <property type="match status" value="1"/>
</dbReference>
<accession>A0AAD6V989</accession>
<evidence type="ECO:0000313" key="2">
    <source>
        <dbReference type="EMBL" id="KAJ7206381.1"/>
    </source>
</evidence>
<feature type="non-terminal residue" evidence="2">
    <location>
        <position position="206"/>
    </location>
</feature>
<evidence type="ECO:0000313" key="3">
    <source>
        <dbReference type="Proteomes" id="UP001219525"/>
    </source>
</evidence>